<keyword evidence="2" id="KW-1185">Reference proteome</keyword>
<evidence type="ECO:0000313" key="1">
    <source>
        <dbReference type="EMBL" id="CUK05719.1"/>
    </source>
</evidence>
<dbReference type="Proteomes" id="UP000051870">
    <property type="component" value="Unassembled WGS sequence"/>
</dbReference>
<protein>
    <submittedName>
        <fullName evidence="1">Uncharacterized protein</fullName>
    </submittedName>
</protein>
<sequence>MGSLCAALFHGLNAQERHMNHEAACLSECFGDTKKDG</sequence>
<organism evidence="1 2">
    <name type="scientific">Shimia thalassica</name>
    <dbReference type="NCBI Taxonomy" id="1715693"/>
    <lineage>
        <taxon>Bacteria</taxon>
        <taxon>Pseudomonadati</taxon>
        <taxon>Pseudomonadota</taxon>
        <taxon>Alphaproteobacteria</taxon>
        <taxon>Rhodobacterales</taxon>
        <taxon>Roseobacteraceae</taxon>
    </lineage>
</organism>
<accession>A0A0P1ICW3</accession>
<dbReference type="EMBL" id="CYTW01000003">
    <property type="protein sequence ID" value="CUK05719.1"/>
    <property type="molecule type" value="Genomic_DNA"/>
</dbReference>
<evidence type="ECO:0000313" key="2">
    <source>
        <dbReference type="Proteomes" id="UP000051870"/>
    </source>
</evidence>
<dbReference type="AlphaFoldDB" id="A0A0P1ICW3"/>
<dbReference type="STRING" id="1715693.PH7735_02940"/>
<name>A0A0P1ICW3_9RHOB</name>
<gene>
    <name evidence="1" type="ORF">PH7735_02940</name>
</gene>
<reference evidence="2" key="1">
    <citation type="submission" date="2015-09" db="EMBL/GenBank/DDBJ databases">
        <authorList>
            <person name="Rodrigo-Torres Lidia"/>
            <person name="Arahal R.David."/>
        </authorList>
    </citation>
    <scope>NUCLEOTIDE SEQUENCE [LARGE SCALE GENOMIC DNA]</scope>
    <source>
        <strain evidence="2">CECT 7735</strain>
    </source>
</reference>
<proteinExistence type="predicted"/>